<keyword evidence="2" id="KW-0472">Membrane</keyword>
<dbReference type="CDD" id="cd12841">
    <property type="entry name" value="TM_EphA1"/>
    <property type="match status" value="1"/>
</dbReference>
<feature type="transmembrane region" description="Helical" evidence="2">
    <location>
        <begin position="188"/>
        <end position="208"/>
    </location>
</feature>
<feature type="domain" description="Ig-like" evidence="3">
    <location>
        <begin position="66"/>
        <end position="174"/>
    </location>
</feature>
<organism evidence="4 5">
    <name type="scientific">Triplophysa rosa</name>
    <name type="common">Cave loach</name>
    <dbReference type="NCBI Taxonomy" id="992332"/>
    <lineage>
        <taxon>Eukaryota</taxon>
        <taxon>Metazoa</taxon>
        <taxon>Chordata</taxon>
        <taxon>Craniata</taxon>
        <taxon>Vertebrata</taxon>
        <taxon>Euteleostomi</taxon>
        <taxon>Actinopterygii</taxon>
        <taxon>Neopterygii</taxon>
        <taxon>Teleostei</taxon>
        <taxon>Ostariophysi</taxon>
        <taxon>Cypriniformes</taxon>
        <taxon>Nemacheilidae</taxon>
        <taxon>Triplophysa</taxon>
    </lineage>
</organism>
<reference evidence="4" key="1">
    <citation type="submission" date="2021-02" db="EMBL/GenBank/DDBJ databases">
        <title>Comparative genomics reveals that relaxation of natural selection precedes convergent phenotypic evolution of cavefish.</title>
        <authorList>
            <person name="Peng Z."/>
        </authorList>
    </citation>
    <scope>NUCLEOTIDE SEQUENCE</scope>
    <source>
        <tissue evidence="4">Muscle</tissue>
    </source>
</reference>
<evidence type="ECO:0000313" key="5">
    <source>
        <dbReference type="Proteomes" id="UP001059041"/>
    </source>
</evidence>
<evidence type="ECO:0000256" key="1">
    <source>
        <dbReference type="SAM" id="Coils"/>
    </source>
</evidence>
<feature type="coiled-coil region" evidence="1">
    <location>
        <begin position="1536"/>
        <end position="1563"/>
    </location>
</feature>
<feature type="domain" description="Ig-like" evidence="3">
    <location>
        <begin position="919"/>
        <end position="1016"/>
    </location>
</feature>
<dbReference type="PROSITE" id="PS50835">
    <property type="entry name" value="IG_LIKE"/>
    <property type="match status" value="3"/>
</dbReference>
<evidence type="ECO:0000256" key="2">
    <source>
        <dbReference type="SAM" id="Phobius"/>
    </source>
</evidence>
<evidence type="ECO:0000259" key="3">
    <source>
        <dbReference type="PROSITE" id="PS50835"/>
    </source>
</evidence>
<dbReference type="InterPro" id="IPR003598">
    <property type="entry name" value="Ig_sub2"/>
</dbReference>
<dbReference type="InterPro" id="IPR036179">
    <property type="entry name" value="Ig-like_dom_sf"/>
</dbReference>
<dbReference type="SMART" id="SM00408">
    <property type="entry name" value="IGc2"/>
    <property type="match status" value="2"/>
</dbReference>
<keyword evidence="2" id="KW-0812">Transmembrane</keyword>
<dbReference type="InterPro" id="IPR003599">
    <property type="entry name" value="Ig_sub"/>
</dbReference>
<name>A0A9W7T4M9_TRIRA</name>
<keyword evidence="5" id="KW-1185">Reference proteome</keyword>
<dbReference type="InterPro" id="IPR013106">
    <property type="entry name" value="Ig_V-set"/>
</dbReference>
<keyword evidence="2" id="KW-1133">Transmembrane helix</keyword>
<feature type="domain" description="Ig-like" evidence="3">
    <location>
        <begin position="764"/>
        <end position="874"/>
    </location>
</feature>
<dbReference type="Pfam" id="PF07686">
    <property type="entry name" value="V-set"/>
    <property type="match status" value="5"/>
</dbReference>
<sequence length="1580" mass="179650">MSGGRITNKKIDDGRFKDRLQILDSHTGSLIIKNIKHKHSGRYEAEINHAIGTAYKRFRVTVKDSPRVIGAGAGDVKSVSVSEGESVTLHTDVQTHRDDLILWRFGDEGLLIAKHDKEDNKSSIYDDGRFRDRLTLDDRTRSLIITNTKTTDTGLYKLQISSNRDTKYKTFSVSVSEPDLSAGQVTGIIFGVLMVIAAVGVVIVYRCIKYELQKQKVEVMTVIEGYSVALESDVTELQSDDVIQLSFRDEVIAAYNKNNKISSVVRFRDRLKVDDQTGSLIIRDIRTEDAGLYKVKISSSSGEKSFLQFITCGGPSYSQLSVIVKVRKYENDSVTLNTGVTELQSDDVIQWRFGETLIAEINRKNKFTTDDETFKDRLKLNDKTGDLIIRDLDIEHTGLYKLKIINSRGASCCQIEVDVEERIRSVELGGFVTLYTDVTEIQTDDVIQWRFGDEEPLIAEMTVGAEPSYDSTDERFTDRLKMNTKTGHLTITNITAELSGVYRAKIISSSRGTEYRRYRVDISVIAYRGESVTLNIESEIQRDSEIKWISEDKTILVTGKNGDDRETKYINDERFRARLKMNHQTGDLTITDIRQTDTGLYTLQINSDGKISHRIFSVWVYEKRPPNQIKKNSDTGDGTELNKRRSAVFGAVTDDEQSVSVNEGESVTLHTDVTTKLQNNDKIRWMYGEEGSVTLIAQMSGSSIKYEDFHDDRFKDRLQIFDRHTGDLIIKNIKHKHSGRYKVGFESNTGTTYKRFRVNVSDAPHVISAGTDEVKSVSVSEGDSVTLHTDVQTHRDDLILWRFGDEGLLIAKDDKEDNKSSIYNDADGMFRDRLKIDDQTGSLIITNIKTTDTGVYKLKISSNRDTKLKTFIVSVTVRERGLSSGQVAGIIVGVLLAIAVVIAVGVFSYRRINYELQKRKVKVMTVIESGSVTLECDVTKLQSDDVIQWIFRDEVIATFNKNNKISSVEERLTDRLKVDDQTGSLIIKDIKTEDAGLYKVKISSSSRVKSFLQLITGGGPSYSQFNVIVKVSKVENSSVTLDTGVTELQTDDVVQWRFGDEETLIAEIKRKNKIATDDERFRDRLKLNLFGSLTITDLRTEHTGHYKQKIISSSRGTSYTQIEVIVEDEMTTVELEGSVTLKTVVTEIQFNDKIHWTFGYEETLIAQIIGGTEPSLCDFEDERFRDRLKLNPQTGDLTIRDTTAGCTGLYQAQIHSRRRETEYKGYKVAIFVFTYRGESVTLNTESKIQRDGEIKWIYDKTTPLITGKNEIKYTNDERFKDRLKMNPHTGDLTITDTRWTDGGLYTLQQINSDGKISYRIFQLFVREERIRSVELGRSVTLETDVTEIQTKIVWTLTSENLPIAQMTVGTEPSYNSNDERYRNRLKMNPETGDLTITYITSELTGVYAVQIHSRSRETECGIYVVARMVFADKGESVTLHTESEIQRDSDIKWMLDDIYRLVAGKNRDSFLMKYTDVERFRDRLKMNPETGDLMIRHIRQTDAGVYRFQQVDSDGNISCRIFWVCIRYGGSPDQIRQNSDEILDSYADDLKELNKQRSGTEENESTTVLMPLLTEAEDEV</sequence>
<feature type="transmembrane region" description="Helical" evidence="2">
    <location>
        <begin position="887"/>
        <end position="909"/>
    </location>
</feature>
<evidence type="ECO:0000313" key="4">
    <source>
        <dbReference type="EMBL" id="KAI7789562.1"/>
    </source>
</evidence>
<dbReference type="PANTHER" id="PTHR21063:SF4">
    <property type="entry name" value="CD48 ANTIGEN-RELATED"/>
    <property type="match status" value="1"/>
</dbReference>
<dbReference type="EMBL" id="JAFHDT010000434">
    <property type="protein sequence ID" value="KAI7789562.1"/>
    <property type="molecule type" value="Genomic_DNA"/>
</dbReference>
<dbReference type="Gene3D" id="2.60.40.2710">
    <property type="match status" value="1"/>
</dbReference>
<dbReference type="Proteomes" id="UP001059041">
    <property type="component" value="Unassembled WGS sequence"/>
</dbReference>
<keyword evidence="1" id="KW-0175">Coiled coil</keyword>
<dbReference type="SMART" id="SM00409">
    <property type="entry name" value="IG"/>
    <property type="match status" value="13"/>
</dbReference>
<dbReference type="InterPro" id="IPR007110">
    <property type="entry name" value="Ig-like_dom"/>
</dbReference>
<accession>A0A9W7T4M9</accession>
<protein>
    <recommendedName>
        <fullName evidence="3">Ig-like domain-containing protein</fullName>
    </recommendedName>
</protein>
<dbReference type="PANTHER" id="PTHR21063">
    <property type="entry name" value="LFA-3"/>
    <property type="match status" value="1"/>
</dbReference>
<dbReference type="InterPro" id="IPR013783">
    <property type="entry name" value="Ig-like_fold"/>
</dbReference>
<dbReference type="SUPFAM" id="SSF48726">
    <property type="entry name" value="Immunoglobulin"/>
    <property type="match status" value="14"/>
</dbReference>
<comment type="caution">
    <text evidence="4">The sequence shown here is derived from an EMBL/GenBank/DDBJ whole genome shotgun (WGS) entry which is preliminary data.</text>
</comment>
<dbReference type="Gene3D" id="2.60.40.10">
    <property type="entry name" value="Immunoglobulins"/>
    <property type="match status" value="13"/>
</dbReference>
<gene>
    <name evidence="4" type="ORF">IRJ41_000953</name>
</gene>
<proteinExistence type="predicted"/>